<organism evidence="6 7">
    <name type="scientific">Paratrimastix pyriformis</name>
    <dbReference type="NCBI Taxonomy" id="342808"/>
    <lineage>
        <taxon>Eukaryota</taxon>
        <taxon>Metamonada</taxon>
        <taxon>Preaxostyla</taxon>
        <taxon>Paratrimastigidae</taxon>
        <taxon>Paratrimastix</taxon>
    </lineage>
</organism>
<feature type="region of interest" description="Disordered" evidence="4">
    <location>
        <begin position="359"/>
        <end position="489"/>
    </location>
</feature>
<evidence type="ECO:0000256" key="1">
    <source>
        <dbReference type="ARBA" id="ARBA00010587"/>
    </source>
</evidence>
<evidence type="ECO:0000256" key="2">
    <source>
        <dbReference type="ARBA" id="ARBA00022723"/>
    </source>
</evidence>
<feature type="transmembrane region" description="Helical" evidence="5">
    <location>
        <begin position="959"/>
        <end position="983"/>
    </location>
</feature>
<keyword evidence="5" id="KW-0472">Membrane</keyword>
<comment type="similarity">
    <text evidence="1">Belongs to the hemerythrin family.</text>
</comment>
<keyword evidence="3" id="KW-0408">Iron</keyword>
<keyword evidence="7" id="KW-1185">Reference proteome</keyword>
<gene>
    <name evidence="6" type="ORF">PAPYR_4019</name>
</gene>
<sequence>MKRFLGGAWLIEECGAWMPCGIMRAPPLAAHSSSEYSGRILACHARDPGSIPGPSVFIVSLAAFRGCCSGLTLLVEYHVAIVVTRVQFPADASTFFLWHFSPRNGAVNWKCTVLRPIVTHGILTASSTVVMDLSHPGLLTPTPHSLPPRLCAQYEFSVDMAGKAANLGQIDPTLLKRPSMAAPDSPDPKHLSFSSGLHGDKVLPSLLHIPSTHFISTFSFIGRFPFPLLRKVHPSTSRRLILYQLLLSSNGVLPRFRTSTDKVLSTMLYILCNGPLVLSDSLLNISVYTAGASNSNLVLMQTAPIWTAVAGALLCLCGTWISCRALRAVSQERKTVLAAFLALSKDAVRVEFRRLQRKEQLDDAASPSAPVIRSSSGLLRPTTDHHRTTRTVPPGGPGSLSSSASANWDAASTSSGRSSAASPSAKSVTSPSLTAKRCDFPPTVPEDPSLPPTPQPPSRPVTPSDDGGDAGSPTMMPIVWPPGSAKNPPEVFTELEEISDPSSADRTAGDPGSALLVPSGSLVDLLRTEGRIQGVGACSVASIVFHPLGGSPALHPHLGDPAKIRYLMPPALDGHDHRELRVGGGDLTKAAPRCHVAAGLGGDDHHHRDERTGKSHVVPDMDVGAEENGPTRPPNVTMTTIPGPREGQSGASSPSVGQPSDDDDTEQDRLRQAMRRDEHEETRSVEADPRKTDHAADETRVGRRMKHLEAMHVITPGVLVRVVVAAVGVSLLIFGSGFVGLGHAFKVATFQTQIAASGIQSTQIGLSANLVYQLVFNQSIAVAPAPSLLPEEAAALQDIFAGLDSRYGLLHRTRSSLRLAVKQIATEMFELHKVLTSGGASSRFGSLVLPAGLHSLTEMDITWYTTGSCWAWDLENNCAPGRIANWGPNGTLAGWYMDYIQALDRMVRYEDSADLTGLQDTAFIDTSYYDDLSEGLERITMLYGVAFDAALATQSSLEMVFFGISIGAVVLSYFFLFRVNLIGREVVKTALMRAFLPVASQGLAKGTGKGLPPMNVKELDDLRSAFLDRAVAARQAVAHSVSQAVRPASKLLRVPAMHEAYEAMVAALRHVFGAEERLMSRHGLPPASQKAHAREHAHFLEKVFECPLAALREDRPGALDLVVAQLADPTLALEHGPVMDIPLGRFLNRRGIY</sequence>
<keyword evidence="5" id="KW-1133">Transmembrane helix</keyword>
<feature type="compositionally biased region" description="Basic and acidic residues" evidence="4">
    <location>
        <begin position="602"/>
        <end position="619"/>
    </location>
</feature>
<feature type="transmembrane region" description="Helical" evidence="5">
    <location>
        <begin position="713"/>
        <end position="741"/>
    </location>
</feature>
<feature type="compositionally biased region" description="Low complexity" evidence="4">
    <location>
        <begin position="399"/>
        <end position="432"/>
    </location>
</feature>
<comment type="caution">
    <text evidence="6">The sequence shown here is derived from an EMBL/GenBank/DDBJ whole genome shotgun (WGS) entry which is preliminary data.</text>
</comment>
<evidence type="ECO:0000256" key="5">
    <source>
        <dbReference type="SAM" id="Phobius"/>
    </source>
</evidence>
<accession>A0ABQ8UQG3</accession>
<proteinExistence type="inferred from homology"/>
<feature type="compositionally biased region" description="Pro residues" evidence="4">
    <location>
        <begin position="442"/>
        <end position="460"/>
    </location>
</feature>
<dbReference type="InterPro" id="IPR035938">
    <property type="entry name" value="Hemerythrin-like_sf"/>
</dbReference>
<protein>
    <submittedName>
        <fullName evidence="6">Uncharacterized protein</fullName>
    </submittedName>
</protein>
<keyword evidence="2" id="KW-0479">Metal-binding</keyword>
<dbReference type="SUPFAM" id="SSF47188">
    <property type="entry name" value="Hemerythrin-like"/>
    <property type="match status" value="1"/>
</dbReference>
<feature type="compositionally biased region" description="Polar residues" evidence="4">
    <location>
        <begin position="649"/>
        <end position="658"/>
    </location>
</feature>
<dbReference type="EMBL" id="JAPMOS010000016">
    <property type="protein sequence ID" value="KAJ4459947.1"/>
    <property type="molecule type" value="Genomic_DNA"/>
</dbReference>
<evidence type="ECO:0000256" key="3">
    <source>
        <dbReference type="ARBA" id="ARBA00023004"/>
    </source>
</evidence>
<feature type="compositionally biased region" description="Basic and acidic residues" evidence="4">
    <location>
        <begin position="667"/>
        <end position="698"/>
    </location>
</feature>
<keyword evidence="5" id="KW-0812">Transmembrane</keyword>
<evidence type="ECO:0000256" key="4">
    <source>
        <dbReference type="SAM" id="MobiDB-lite"/>
    </source>
</evidence>
<dbReference type="Proteomes" id="UP001141327">
    <property type="component" value="Unassembled WGS sequence"/>
</dbReference>
<dbReference type="Gene3D" id="1.20.120.50">
    <property type="entry name" value="Hemerythrin-like"/>
    <property type="match status" value="1"/>
</dbReference>
<name>A0ABQ8UQG3_9EUKA</name>
<feature type="region of interest" description="Disordered" evidence="4">
    <location>
        <begin position="598"/>
        <end position="698"/>
    </location>
</feature>
<evidence type="ECO:0000313" key="7">
    <source>
        <dbReference type="Proteomes" id="UP001141327"/>
    </source>
</evidence>
<evidence type="ECO:0000313" key="6">
    <source>
        <dbReference type="EMBL" id="KAJ4459947.1"/>
    </source>
</evidence>
<reference evidence="6" key="1">
    <citation type="journal article" date="2022" name="bioRxiv">
        <title>Genomics of Preaxostyla Flagellates Illuminates Evolutionary Transitions and the Path Towards Mitochondrial Loss.</title>
        <authorList>
            <person name="Novak L.V.F."/>
            <person name="Treitli S.C."/>
            <person name="Pyrih J."/>
            <person name="Halakuc P."/>
            <person name="Pipaliya S.V."/>
            <person name="Vacek V."/>
            <person name="Brzon O."/>
            <person name="Soukal P."/>
            <person name="Eme L."/>
            <person name="Dacks J.B."/>
            <person name="Karnkowska A."/>
            <person name="Elias M."/>
            <person name="Hampl V."/>
        </authorList>
    </citation>
    <scope>NUCLEOTIDE SEQUENCE</scope>
    <source>
        <strain evidence="6">RCP-MX</strain>
    </source>
</reference>